<name>E0Q5V1_9BIFI</name>
<dbReference type="SUPFAM" id="SSF55486">
    <property type="entry name" value="Metalloproteases ('zincins'), catalytic domain"/>
    <property type="match status" value="1"/>
</dbReference>
<dbReference type="Proteomes" id="UP000003323">
    <property type="component" value="Unassembled WGS sequence"/>
</dbReference>
<dbReference type="HOGENOM" id="CLU_1400095_0_0_11"/>
<comment type="caution">
    <text evidence="1">The sequence shown here is derived from an EMBL/GenBank/DDBJ whole genome shotgun (WGS) entry which is preliminary data.</text>
</comment>
<dbReference type="InterPro" id="IPR038555">
    <property type="entry name" value="Zincin_1_sf"/>
</dbReference>
<dbReference type="AlphaFoldDB" id="E0Q5V1"/>
<evidence type="ECO:0000313" key="1">
    <source>
        <dbReference type="EMBL" id="EFM42025.1"/>
    </source>
</evidence>
<evidence type="ECO:0000313" key="2">
    <source>
        <dbReference type="Proteomes" id="UP000003323"/>
    </source>
</evidence>
<dbReference type="InterPro" id="IPR010428">
    <property type="entry name" value="Zincin_1"/>
</dbReference>
<evidence type="ECO:0008006" key="3">
    <source>
        <dbReference type="Google" id="ProtNLM"/>
    </source>
</evidence>
<dbReference type="EMBL" id="AEEQ01000007">
    <property type="protein sequence ID" value="EFM42025.1"/>
    <property type="molecule type" value="Genomic_DNA"/>
</dbReference>
<accession>E0Q5V1</accession>
<dbReference type="CDD" id="cd12952">
    <property type="entry name" value="MMP_ACEL2062"/>
    <property type="match status" value="1"/>
</dbReference>
<organism evidence="1 2">
    <name type="scientific">Bifidobacterium dentium ATCC 27679</name>
    <dbReference type="NCBI Taxonomy" id="871562"/>
    <lineage>
        <taxon>Bacteria</taxon>
        <taxon>Bacillati</taxon>
        <taxon>Actinomycetota</taxon>
        <taxon>Actinomycetes</taxon>
        <taxon>Bifidobacteriales</taxon>
        <taxon>Bifidobacteriaceae</taxon>
        <taxon>Bifidobacterium</taxon>
    </lineage>
</organism>
<protein>
    <recommendedName>
        <fullName evidence="3">Zn-dependent protease</fullName>
    </recommendedName>
</protein>
<sequence>MFQYRLSALLYTDCDQRIVVAGLRVAGRAGRWGFMVLPCCRALVGEGIPPVTGENRTQREVQACKTAAKVGDMKMSDDEFERAIEDALAGIPDRFKQVLENVGIAMAQEPNERELGTMCDAGGELLGLYEGIAITRRTTAYSGVMPDVITIFKGPHERVCATRAQMVKQIRKTVLHEIGHYFGFDDAYLHAHGY</sequence>
<dbReference type="Gene3D" id="3.30.2010.20">
    <property type="match status" value="1"/>
</dbReference>
<proteinExistence type="predicted"/>
<gene>
    <name evidence="1" type="ORF">HMPREF0168_0508</name>
</gene>
<dbReference type="Pfam" id="PF06262">
    <property type="entry name" value="Zincin_1"/>
    <property type="match status" value="1"/>
</dbReference>
<reference evidence="1 2" key="1">
    <citation type="submission" date="2010-08" db="EMBL/GenBank/DDBJ databases">
        <authorList>
            <person name="Muzny D."/>
            <person name="Qin X."/>
            <person name="Deng J."/>
            <person name="Jiang H."/>
            <person name="Liu Y."/>
            <person name="Qu J."/>
            <person name="Song X.-Z."/>
            <person name="Zhang L."/>
            <person name="Thornton R."/>
            <person name="Coyle M."/>
            <person name="Francisco L."/>
            <person name="Jackson L."/>
            <person name="Javaid M."/>
            <person name="Korchina V."/>
            <person name="Kovar C."/>
            <person name="Mata R."/>
            <person name="Mathew T."/>
            <person name="Ngo R."/>
            <person name="Nguyen L."/>
            <person name="Nguyen N."/>
            <person name="Okwuonu G."/>
            <person name="Ongeri F."/>
            <person name="Pham C."/>
            <person name="Simmons D."/>
            <person name="Wilczek-Boney K."/>
            <person name="Hale W."/>
            <person name="Jakkamsetti A."/>
            <person name="Pham P."/>
            <person name="Ruth R."/>
            <person name="San Lucas F."/>
            <person name="Warren J."/>
            <person name="Zhang J."/>
            <person name="Zhao Z."/>
            <person name="Zhou C."/>
            <person name="Zhu D."/>
            <person name="Lee S."/>
            <person name="Bess C."/>
            <person name="Blankenburg K."/>
            <person name="Forbes L."/>
            <person name="Fu Q."/>
            <person name="Gubbala S."/>
            <person name="Hirani K."/>
            <person name="Jayaseelan J.C."/>
            <person name="Lara F."/>
            <person name="Munidasa M."/>
            <person name="Palculict T."/>
            <person name="Patil S."/>
            <person name="Pu L.-L."/>
            <person name="Saada N."/>
            <person name="Tang L."/>
            <person name="Weissenberger G."/>
            <person name="Zhu Y."/>
            <person name="Hemphill L."/>
            <person name="Shang Y."/>
            <person name="Youmans B."/>
            <person name="Ayvaz T."/>
            <person name="Ross M."/>
            <person name="Santibanez J."/>
            <person name="Aqrawi P."/>
            <person name="Gross S."/>
            <person name="Joshi V."/>
            <person name="Fowler G."/>
            <person name="Nazareth L."/>
            <person name="Reid J."/>
            <person name="Worley K."/>
            <person name="Petrosino J."/>
            <person name="Highlander S."/>
            <person name="Gibbs R."/>
        </authorList>
    </citation>
    <scope>NUCLEOTIDE SEQUENCE [LARGE SCALE GENOMIC DNA]</scope>
    <source>
        <strain evidence="1 2">ATCC 27679</strain>
    </source>
</reference>